<dbReference type="RefSeq" id="WP_128218443.1">
    <property type="nucleotide sequence ID" value="NZ_RBZY01000046.1"/>
</dbReference>
<feature type="region of interest" description="Disordered" evidence="1">
    <location>
        <begin position="148"/>
        <end position="169"/>
    </location>
</feature>
<evidence type="ECO:0000313" key="3">
    <source>
        <dbReference type="Proteomes" id="UP000285970"/>
    </source>
</evidence>
<sequence length="169" mass="18740">MASINPGRMTHQHEGELVVFHIGMTINRWWRPDAWLPVFGEMGPMLRELSMDPDSGLLGFTMLFGARGPYLVQYWSSLQKLYAYASAPAQAHRPAWTRFNKRARKAAGAVGIWHETYLVDRAESIFVATPPMGLPKATAIVPVGSRHDRAAARAADGRTTARPTVEPAQ</sequence>
<dbReference type="Pfam" id="PF13826">
    <property type="entry name" value="Monooxy_af470-like"/>
    <property type="match status" value="1"/>
</dbReference>
<evidence type="ECO:0000313" key="2">
    <source>
        <dbReference type="EMBL" id="RWR16980.1"/>
    </source>
</evidence>
<feature type="compositionally biased region" description="Low complexity" evidence="1">
    <location>
        <begin position="152"/>
        <end position="162"/>
    </location>
</feature>
<dbReference type="AlphaFoldDB" id="A0A443J905"/>
<accession>A0A443J905</accession>
<reference evidence="2 3" key="1">
    <citation type="journal article" date="2018" name="Front. Microbiol.">
        <title>Novel Insights Into Bacterial Dimethylsulfoniopropionate Catabolism in the East China Sea.</title>
        <authorList>
            <person name="Liu J."/>
            <person name="Liu J."/>
            <person name="Zhang S.H."/>
            <person name="Liang J."/>
            <person name="Lin H."/>
            <person name="Song D."/>
            <person name="Yang G.P."/>
            <person name="Todd J.D."/>
            <person name="Zhang X.H."/>
        </authorList>
    </citation>
    <scope>NUCLEOTIDE SEQUENCE [LARGE SCALE GENOMIC DNA]</scope>
    <source>
        <strain evidence="2 3">ZYFD042</strain>
    </source>
</reference>
<evidence type="ECO:0000256" key="1">
    <source>
        <dbReference type="SAM" id="MobiDB-lite"/>
    </source>
</evidence>
<protein>
    <submittedName>
        <fullName evidence="2">DUF4188 domain-containing protein</fullName>
    </submittedName>
</protein>
<gene>
    <name evidence="2" type="ORF">D8Y23_12460</name>
</gene>
<dbReference type="Proteomes" id="UP000285970">
    <property type="component" value="Unassembled WGS sequence"/>
</dbReference>
<dbReference type="InterPro" id="IPR025444">
    <property type="entry name" value="Monooxy_af470"/>
</dbReference>
<name>A0A443J905_9MICO</name>
<organism evidence="2 3">
    <name type="scientific">Microbacterium enclense</name>
    <dbReference type="NCBI Taxonomy" id="993073"/>
    <lineage>
        <taxon>Bacteria</taxon>
        <taxon>Bacillati</taxon>
        <taxon>Actinomycetota</taxon>
        <taxon>Actinomycetes</taxon>
        <taxon>Micrococcales</taxon>
        <taxon>Microbacteriaceae</taxon>
        <taxon>Microbacterium</taxon>
    </lineage>
</organism>
<dbReference type="OrthoDB" id="7566033at2"/>
<dbReference type="EMBL" id="RBZY01000046">
    <property type="protein sequence ID" value="RWR16980.1"/>
    <property type="molecule type" value="Genomic_DNA"/>
</dbReference>
<proteinExistence type="predicted"/>
<comment type="caution">
    <text evidence="2">The sequence shown here is derived from an EMBL/GenBank/DDBJ whole genome shotgun (WGS) entry which is preliminary data.</text>
</comment>